<protein>
    <submittedName>
        <fullName evidence="1">Uncharacterized protein</fullName>
    </submittedName>
</protein>
<evidence type="ECO:0000313" key="1">
    <source>
        <dbReference type="EMBL" id="HIH09450.1"/>
    </source>
</evidence>
<name>A0A7J4IX66_9ARCH</name>
<comment type="caution">
    <text evidence="1">The sequence shown here is derived from an EMBL/GenBank/DDBJ whole genome shotgun (WGS) entry which is preliminary data.</text>
</comment>
<dbReference type="EMBL" id="DUGC01000039">
    <property type="protein sequence ID" value="HIH09450.1"/>
    <property type="molecule type" value="Genomic_DNA"/>
</dbReference>
<dbReference type="Proteomes" id="UP000565078">
    <property type="component" value="Unassembled WGS sequence"/>
</dbReference>
<sequence length="276" mass="31332">MPILLGDGISKKVIEQTISRWNERKWKAEAAAGPDFFQFRDNHAGEPVQSHTRIGKQFTATQAAARLISRSVQGELAALPKAQRMYFWRLLTQRQYSIPNLPYTWEIETLVPKDIIAIQLISSFPGRTFDEKIGNARPVTSRFARLGKEILAKANAVAVKTRRQGVSNDTRATYSDVFLNASKLLGFADKSAFNLAESNKAIPTLKDYIKKRRAAIEDVRRAPVLADWEKSESREHFERMLAEKSRERDSLLKALEAQVRDVEGTLRILERLHKAA</sequence>
<dbReference type="AlphaFoldDB" id="A0A7J4IX66"/>
<proteinExistence type="predicted"/>
<evidence type="ECO:0000313" key="2">
    <source>
        <dbReference type="Proteomes" id="UP000565078"/>
    </source>
</evidence>
<gene>
    <name evidence="1" type="ORF">HA254_02160</name>
</gene>
<organism evidence="1 2">
    <name type="scientific">Candidatus Iainarchaeum sp</name>
    <dbReference type="NCBI Taxonomy" id="3101447"/>
    <lineage>
        <taxon>Archaea</taxon>
        <taxon>Candidatus Iainarchaeota</taxon>
        <taxon>Candidatus Iainarchaeia</taxon>
        <taxon>Candidatus Iainarchaeales</taxon>
        <taxon>Candidatus Iainarchaeaceae</taxon>
        <taxon>Candidatus Iainarchaeum</taxon>
    </lineage>
</organism>
<accession>A0A7J4IX66</accession>
<reference evidence="2" key="1">
    <citation type="journal article" date="2020" name="bioRxiv">
        <title>A rank-normalized archaeal taxonomy based on genome phylogeny resolves widespread incomplete and uneven classifications.</title>
        <authorList>
            <person name="Rinke C."/>
            <person name="Chuvochina M."/>
            <person name="Mussig A.J."/>
            <person name="Chaumeil P.-A."/>
            <person name="Waite D.W."/>
            <person name="Whitman W.B."/>
            <person name="Parks D.H."/>
            <person name="Hugenholtz P."/>
        </authorList>
    </citation>
    <scope>NUCLEOTIDE SEQUENCE [LARGE SCALE GENOMIC DNA]</scope>
</reference>